<organism evidence="1 2">
    <name type="scientific">Dictyocaulus viviparus</name>
    <name type="common">Bovine lungworm</name>
    <dbReference type="NCBI Taxonomy" id="29172"/>
    <lineage>
        <taxon>Eukaryota</taxon>
        <taxon>Metazoa</taxon>
        <taxon>Ecdysozoa</taxon>
        <taxon>Nematoda</taxon>
        <taxon>Chromadorea</taxon>
        <taxon>Rhabditida</taxon>
        <taxon>Rhabditina</taxon>
        <taxon>Rhabditomorpha</taxon>
        <taxon>Strongyloidea</taxon>
        <taxon>Metastrongylidae</taxon>
        <taxon>Dictyocaulus</taxon>
    </lineage>
</organism>
<gene>
    <name evidence="1" type="ORF">DICVIV_08056</name>
</gene>
<protein>
    <submittedName>
        <fullName evidence="1">Uncharacterized protein</fullName>
    </submittedName>
</protein>
<sequence length="222" mass="25795">PKRRGQEFWRVHLRIDSFLLHETSLLYRVDPHLLGKMTHRENQIKRTISPIPEDPCHAPSTAGGYVRAQDNCLPMNLEMEMYRRQPLRAVSPSILPGVRRISKERSESLRSQLVPGKYFAKSFTQFLGPFDHEPTRDELPSGDTFFILQHYVHISRTFQDMGQVDELGKRIFQHVKQIYVPAKRFPAPRPISPTELPGVRSLDNELDEDMKRSLVPGFYFAK</sequence>
<reference evidence="1 2" key="1">
    <citation type="submission" date="2013-11" db="EMBL/GenBank/DDBJ databases">
        <title>Draft genome of the bovine lungworm Dictyocaulus viviparus.</title>
        <authorList>
            <person name="Mitreva M."/>
        </authorList>
    </citation>
    <scope>NUCLEOTIDE SEQUENCE [LARGE SCALE GENOMIC DNA]</scope>
    <source>
        <strain evidence="1 2">HannoverDv2000</strain>
    </source>
</reference>
<dbReference type="EMBL" id="KN716380">
    <property type="protein sequence ID" value="KJH45901.1"/>
    <property type="molecule type" value="Genomic_DNA"/>
</dbReference>
<evidence type="ECO:0000313" key="2">
    <source>
        <dbReference type="Proteomes" id="UP000053766"/>
    </source>
</evidence>
<feature type="non-terminal residue" evidence="1">
    <location>
        <position position="1"/>
    </location>
</feature>
<dbReference type="OrthoDB" id="5796896at2759"/>
<dbReference type="AlphaFoldDB" id="A0A0D8XU48"/>
<reference evidence="2" key="2">
    <citation type="journal article" date="2016" name="Sci. Rep.">
        <title>Dictyocaulus viviparus genome, variome and transcriptome elucidate lungworm biology and support future intervention.</title>
        <authorList>
            <person name="McNulty S.N."/>
            <person name="Strube C."/>
            <person name="Rosa B.A."/>
            <person name="Martin J.C."/>
            <person name="Tyagi R."/>
            <person name="Choi Y.J."/>
            <person name="Wang Q."/>
            <person name="Hallsworth Pepin K."/>
            <person name="Zhang X."/>
            <person name="Ozersky P."/>
            <person name="Wilson R.K."/>
            <person name="Sternberg P.W."/>
            <person name="Gasser R.B."/>
            <person name="Mitreva M."/>
        </authorList>
    </citation>
    <scope>NUCLEOTIDE SEQUENCE [LARGE SCALE GENOMIC DNA]</scope>
    <source>
        <strain evidence="2">HannoverDv2000</strain>
    </source>
</reference>
<evidence type="ECO:0000313" key="1">
    <source>
        <dbReference type="EMBL" id="KJH45901.1"/>
    </source>
</evidence>
<dbReference type="Proteomes" id="UP000053766">
    <property type="component" value="Unassembled WGS sequence"/>
</dbReference>
<proteinExistence type="predicted"/>
<dbReference type="STRING" id="29172.A0A0D8XU48"/>
<name>A0A0D8XU48_DICVI</name>
<keyword evidence="2" id="KW-1185">Reference proteome</keyword>
<accession>A0A0D8XU48</accession>